<evidence type="ECO:0000313" key="2">
    <source>
        <dbReference type="Proteomes" id="UP000024635"/>
    </source>
</evidence>
<protein>
    <submittedName>
        <fullName evidence="1">Uncharacterized protein</fullName>
    </submittedName>
</protein>
<proteinExistence type="predicted"/>
<accession>A0A016VXU2</accession>
<sequence length="90" mass="9791">MGCDSDLHKEKRNIAGWFMEHEWHNELSVFGVPALVRASCGYKAAVQCLGYHATVASSRSSGASRFALATGAPKLAVVLIWIINFRPISS</sequence>
<dbReference type="EMBL" id="JARK01001339">
    <property type="protein sequence ID" value="EYC32419.1"/>
    <property type="molecule type" value="Genomic_DNA"/>
</dbReference>
<reference evidence="2" key="1">
    <citation type="journal article" date="2015" name="Nat. Genet.">
        <title>The genome and transcriptome of the zoonotic hookworm Ancylostoma ceylanicum identify infection-specific gene families.</title>
        <authorList>
            <person name="Schwarz E.M."/>
            <person name="Hu Y."/>
            <person name="Antoshechkin I."/>
            <person name="Miller M.M."/>
            <person name="Sternberg P.W."/>
            <person name="Aroian R.V."/>
        </authorList>
    </citation>
    <scope>NUCLEOTIDE SEQUENCE</scope>
    <source>
        <strain evidence="2">HY135</strain>
    </source>
</reference>
<comment type="caution">
    <text evidence="1">The sequence shown here is derived from an EMBL/GenBank/DDBJ whole genome shotgun (WGS) entry which is preliminary data.</text>
</comment>
<organism evidence="1 2">
    <name type="scientific">Ancylostoma ceylanicum</name>
    <dbReference type="NCBI Taxonomy" id="53326"/>
    <lineage>
        <taxon>Eukaryota</taxon>
        <taxon>Metazoa</taxon>
        <taxon>Ecdysozoa</taxon>
        <taxon>Nematoda</taxon>
        <taxon>Chromadorea</taxon>
        <taxon>Rhabditida</taxon>
        <taxon>Rhabditina</taxon>
        <taxon>Rhabditomorpha</taxon>
        <taxon>Strongyloidea</taxon>
        <taxon>Ancylostomatidae</taxon>
        <taxon>Ancylostomatinae</taxon>
        <taxon>Ancylostoma</taxon>
    </lineage>
</organism>
<keyword evidence="2" id="KW-1185">Reference proteome</keyword>
<gene>
    <name evidence="1" type="primary">Acey_s0003.g1560</name>
    <name evidence="1" type="ORF">Y032_0003g1560</name>
</gene>
<evidence type="ECO:0000313" key="1">
    <source>
        <dbReference type="EMBL" id="EYC32419.1"/>
    </source>
</evidence>
<dbReference type="AlphaFoldDB" id="A0A016VXU2"/>
<name>A0A016VXU2_9BILA</name>
<dbReference type="Proteomes" id="UP000024635">
    <property type="component" value="Unassembled WGS sequence"/>
</dbReference>